<evidence type="ECO:0000256" key="2">
    <source>
        <dbReference type="ARBA" id="ARBA00012438"/>
    </source>
</evidence>
<dbReference type="CDD" id="cd00082">
    <property type="entry name" value="HisKA"/>
    <property type="match status" value="1"/>
</dbReference>
<keyword evidence="7" id="KW-0067">ATP-binding</keyword>
<reference evidence="11 12" key="1">
    <citation type="submission" date="2019-06" db="EMBL/GenBank/DDBJ databases">
        <title>Desulfobotulus mexicanus sp. nov., a novel sulfate-reducing bacterium isolated from the sediment of an alkaline crater lake in Mexico.</title>
        <authorList>
            <person name="Hirschler-Rea A."/>
        </authorList>
    </citation>
    <scope>NUCLEOTIDE SEQUENCE [LARGE SCALE GENOMIC DNA]</scope>
    <source>
        <strain evidence="11 12">PAR22N</strain>
    </source>
</reference>
<keyword evidence="4" id="KW-0808">Transferase</keyword>
<evidence type="ECO:0000313" key="12">
    <source>
        <dbReference type="Proteomes" id="UP000321899"/>
    </source>
</evidence>
<dbReference type="InterPro" id="IPR003594">
    <property type="entry name" value="HATPase_dom"/>
</dbReference>
<dbReference type="GO" id="GO:0000155">
    <property type="term" value="F:phosphorelay sensor kinase activity"/>
    <property type="evidence" value="ECO:0007669"/>
    <property type="project" value="InterPro"/>
</dbReference>
<accession>A0A5Q4VEL2</accession>
<keyword evidence="9" id="KW-1133">Transmembrane helix</keyword>
<keyword evidence="9" id="KW-0812">Transmembrane</keyword>
<evidence type="ECO:0000256" key="4">
    <source>
        <dbReference type="ARBA" id="ARBA00022679"/>
    </source>
</evidence>
<dbReference type="Gene3D" id="3.30.450.20">
    <property type="entry name" value="PAS domain"/>
    <property type="match status" value="1"/>
</dbReference>
<dbReference type="Gene3D" id="1.10.287.130">
    <property type="match status" value="1"/>
</dbReference>
<organism evidence="11 12">
    <name type="scientific">Desulfobotulus mexicanus</name>
    <dbReference type="NCBI Taxonomy" id="2586642"/>
    <lineage>
        <taxon>Bacteria</taxon>
        <taxon>Pseudomonadati</taxon>
        <taxon>Thermodesulfobacteriota</taxon>
        <taxon>Desulfobacteria</taxon>
        <taxon>Desulfobacterales</taxon>
        <taxon>Desulfobacteraceae</taxon>
        <taxon>Desulfobotulus</taxon>
    </lineage>
</organism>
<evidence type="ECO:0000256" key="6">
    <source>
        <dbReference type="ARBA" id="ARBA00022777"/>
    </source>
</evidence>
<dbReference type="PRINTS" id="PR00344">
    <property type="entry name" value="BCTRLSENSOR"/>
</dbReference>
<keyword evidence="12" id="KW-1185">Reference proteome</keyword>
<dbReference type="SUPFAM" id="SSF47384">
    <property type="entry name" value="Homodimeric domain of signal transducing histidine kinase"/>
    <property type="match status" value="1"/>
</dbReference>
<dbReference type="EC" id="2.7.13.3" evidence="2"/>
<dbReference type="InterPro" id="IPR004358">
    <property type="entry name" value="Sig_transdc_His_kin-like_C"/>
</dbReference>
<dbReference type="PANTHER" id="PTHR43065:SF46">
    <property type="entry name" value="C4-DICARBOXYLATE TRANSPORT SENSOR PROTEIN DCTB"/>
    <property type="match status" value="1"/>
</dbReference>
<dbReference type="Pfam" id="PF02518">
    <property type="entry name" value="HATPase_c"/>
    <property type="match status" value="1"/>
</dbReference>
<keyword evidence="5" id="KW-0547">Nucleotide-binding</keyword>
<dbReference type="Gene3D" id="3.30.565.10">
    <property type="entry name" value="Histidine kinase-like ATPase, C-terminal domain"/>
    <property type="match status" value="1"/>
</dbReference>
<evidence type="ECO:0000256" key="5">
    <source>
        <dbReference type="ARBA" id="ARBA00022741"/>
    </source>
</evidence>
<comment type="catalytic activity">
    <reaction evidence="1">
        <text>ATP + protein L-histidine = ADP + protein N-phospho-L-histidine.</text>
        <dbReference type="EC" id="2.7.13.3"/>
    </reaction>
</comment>
<dbReference type="InterPro" id="IPR036890">
    <property type="entry name" value="HATPase_C_sf"/>
</dbReference>
<dbReference type="RefSeq" id="WP_139445097.1">
    <property type="nucleotide sequence ID" value="NZ_VDMB01000001.1"/>
</dbReference>
<evidence type="ECO:0000313" key="11">
    <source>
        <dbReference type="EMBL" id="TYT76085.1"/>
    </source>
</evidence>
<feature type="transmembrane region" description="Helical" evidence="9">
    <location>
        <begin position="34"/>
        <end position="57"/>
    </location>
</feature>
<dbReference type="PANTHER" id="PTHR43065">
    <property type="entry name" value="SENSOR HISTIDINE KINASE"/>
    <property type="match status" value="1"/>
</dbReference>
<evidence type="ECO:0000256" key="3">
    <source>
        <dbReference type="ARBA" id="ARBA00022553"/>
    </source>
</evidence>
<dbReference type="Proteomes" id="UP000321899">
    <property type="component" value="Unassembled WGS sequence"/>
</dbReference>
<gene>
    <name evidence="11" type="ORF">FIM25_00585</name>
</gene>
<dbReference type="EMBL" id="VDMB01000001">
    <property type="protein sequence ID" value="TYT76085.1"/>
    <property type="molecule type" value="Genomic_DNA"/>
</dbReference>
<proteinExistence type="predicted"/>
<dbReference type="InterPro" id="IPR036097">
    <property type="entry name" value="HisK_dim/P_sf"/>
</dbReference>
<feature type="transmembrane region" description="Helical" evidence="9">
    <location>
        <begin position="298"/>
        <end position="321"/>
    </location>
</feature>
<sequence>MFLRKLWHKAVNSMLTFPEDSISPHRYVILKRNIILIMCLVCIIPLALMAGINYSLYRANLESEILRPIHVMAEDTRHSFELFIEERLSTVRFIAHAYTHEELQNEQTLQRVLRTMRSEFVGFVDLGLINEQGALVSYAGPYNLLGKDYSQQPSFQEVSVRGVYISDVFMGYRKFPHVVIVVQRMAEDGSIWFIRATLDTGRYEALIASMALRPEFDAFLVNPEGILQTNARFYGKILEKSPFDIPPGIHGTYTIKTRDPAGKEVLVAFAPVRTNYTLVLVKPLSVLLRSFYALKVEMLIIFGVGVVAIILAVVGVADVLVQRIRNSDERRATAIQELQHTQKLSSIGRLAAGVAHEINNPLAIINEKAGLMQDLVGLSEPFEHQNRFMALTDNILQSVERCRTITHRLLGFARRIDVQFEKLELNGILRDTLGFLEREASYRQIDMQLLLSPELPPIVSDKGQLQQVFLNILTNAFAAVENGGCIKIRTRFEIRKKKVLVSIEDNGCGMTEETRKHIFDPFFSTKKGSGTGLGLSITYGIIKKLGGTIQVSSKEGEGSIFTISLPLKGDSRSSEAENPADEREKE</sequence>
<dbReference type="SMART" id="SM00387">
    <property type="entry name" value="HATPase_c"/>
    <property type="match status" value="1"/>
</dbReference>
<dbReference type="PROSITE" id="PS50109">
    <property type="entry name" value="HIS_KIN"/>
    <property type="match status" value="1"/>
</dbReference>
<keyword evidence="3" id="KW-0597">Phosphoprotein</keyword>
<name>A0A5Q4VEL2_9BACT</name>
<evidence type="ECO:0000256" key="9">
    <source>
        <dbReference type="SAM" id="Phobius"/>
    </source>
</evidence>
<dbReference type="OrthoDB" id="9777714at2"/>
<dbReference type="Pfam" id="PF00512">
    <property type="entry name" value="HisKA"/>
    <property type="match status" value="1"/>
</dbReference>
<feature type="domain" description="Histidine kinase" evidence="10">
    <location>
        <begin position="353"/>
        <end position="569"/>
    </location>
</feature>
<comment type="caution">
    <text evidence="11">The sequence shown here is derived from an EMBL/GenBank/DDBJ whole genome shotgun (WGS) entry which is preliminary data.</text>
</comment>
<evidence type="ECO:0000259" key="10">
    <source>
        <dbReference type="PROSITE" id="PS50109"/>
    </source>
</evidence>
<keyword evidence="9" id="KW-0472">Membrane</keyword>
<dbReference type="GO" id="GO:0005524">
    <property type="term" value="F:ATP binding"/>
    <property type="evidence" value="ECO:0007669"/>
    <property type="project" value="UniProtKB-KW"/>
</dbReference>
<evidence type="ECO:0000256" key="8">
    <source>
        <dbReference type="ARBA" id="ARBA00023012"/>
    </source>
</evidence>
<evidence type="ECO:0000256" key="7">
    <source>
        <dbReference type="ARBA" id="ARBA00022840"/>
    </source>
</evidence>
<dbReference type="AlphaFoldDB" id="A0A5Q4VEL2"/>
<protein>
    <recommendedName>
        <fullName evidence="2">histidine kinase</fullName>
        <ecNumber evidence="2">2.7.13.3</ecNumber>
    </recommendedName>
</protein>
<dbReference type="InterPro" id="IPR003661">
    <property type="entry name" value="HisK_dim/P_dom"/>
</dbReference>
<dbReference type="SUPFAM" id="SSF55874">
    <property type="entry name" value="ATPase domain of HSP90 chaperone/DNA topoisomerase II/histidine kinase"/>
    <property type="match status" value="1"/>
</dbReference>
<keyword evidence="6" id="KW-0418">Kinase</keyword>
<dbReference type="SMART" id="SM00388">
    <property type="entry name" value="HisKA"/>
    <property type="match status" value="1"/>
</dbReference>
<keyword evidence="8" id="KW-0902">Two-component regulatory system</keyword>
<evidence type="ECO:0000256" key="1">
    <source>
        <dbReference type="ARBA" id="ARBA00000085"/>
    </source>
</evidence>
<dbReference type="InterPro" id="IPR005467">
    <property type="entry name" value="His_kinase_dom"/>
</dbReference>